<dbReference type="InterPro" id="IPR016452">
    <property type="entry name" value="Fas1/AflB-like"/>
</dbReference>
<comment type="catalytic activity">
    <reaction evidence="16">
        <text>holo-[ACP] + acetyl-CoA = acetyl-[ACP] + CoA</text>
        <dbReference type="Rhea" id="RHEA:41788"/>
        <dbReference type="Rhea" id="RHEA-COMP:9621"/>
        <dbReference type="Rhea" id="RHEA-COMP:9685"/>
        <dbReference type="ChEBI" id="CHEBI:57287"/>
        <dbReference type="ChEBI" id="CHEBI:57288"/>
        <dbReference type="ChEBI" id="CHEBI:64479"/>
        <dbReference type="ChEBI" id="CHEBI:78446"/>
        <dbReference type="EC" id="2.3.1.38"/>
    </reaction>
</comment>
<feature type="active site" description="For acetyltransferase activity" evidence="18">
    <location>
        <position position="268"/>
    </location>
</feature>
<evidence type="ECO:0000256" key="13">
    <source>
        <dbReference type="ARBA" id="ARBA00048462"/>
    </source>
</evidence>
<proteinExistence type="inferred from homology"/>
<keyword evidence="5 17" id="KW-0378">Hydrolase</keyword>
<comment type="similarity">
    <text evidence="3 17">Belongs to the fungal fatty acid synthetase subunit beta family.</text>
</comment>
<evidence type="ECO:0000256" key="11">
    <source>
        <dbReference type="ARBA" id="ARBA00033756"/>
    </source>
</evidence>
<dbReference type="Pfam" id="PF16073">
    <property type="entry name" value="SAT"/>
    <property type="match status" value="1"/>
</dbReference>
<dbReference type="Gene3D" id="3.40.366.10">
    <property type="entry name" value="Malonyl-Coenzyme A Acyl Carrier Protein, domain 2"/>
    <property type="match status" value="3"/>
</dbReference>
<dbReference type="Gene3D" id="3.10.129.10">
    <property type="entry name" value="Hotdog Thioesterase"/>
    <property type="match status" value="2"/>
</dbReference>
<dbReference type="SUPFAM" id="SSF52151">
    <property type="entry name" value="FabD/lysophospholipase-like"/>
    <property type="match status" value="2"/>
</dbReference>
<evidence type="ECO:0000256" key="7">
    <source>
        <dbReference type="ARBA" id="ARBA00023002"/>
    </source>
</evidence>
<dbReference type="FunFam" id="1.20.930.70:FF:000001">
    <property type="entry name" value="Fatty acid synthase beta subunit dehydratase"/>
    <property type="match status" value="1"/>
</dbReference>
<dbReference type="SUPFAM" id="SSF51412">
    <property type="entry name" value="Inosine monophosphate dehydrogenase (IMPDH)"/>
    <property type="match status" value="1"/>
</dbReference>
<dbReference type="InterPro" id="IPR013565">
    <property type="entry name" value="Fas1/AflB-like_central"/>
</dbReference>
<sequence>MDTPSSEICPSILDGEFSLVLDNVQSKIPVNQEDLEHLKDQRDLFLTEQASSARQPVGSEVELALIFLQYLVYNSHSSSSIRSFLQGFENKFLIQSEPHRLMNSSRISPQSRNSLLNIYYNAVSLVRAESINILPSALLEAANIGQAHLYAIFGGQGTANATSFKELSDLYTTYTPLLRDLIDTIAPVLSRLSRLPETREHYCGRYLDLQTWLRDPAAIPNTEFISAVTVSCPIIGVLGLAHYCVACKVVGKTPGELRGLLQGTTGHSQGIVVATAIAIADTWESFYSTALMAAEALFWIGFECHQASPRSSVSPLMIKESISNGQGQPSCMLSVVGLEKHRLDKILSTFNKTLPPTTQVDVALTNTRDNFVIGGPAHSLVFLARYLQSIKVDHEMGQNRIPYSKRKPTIQCQFLPISVPFHTKYLCTAATNVKERLKSLNITPRMLKIPVYDNRNSNDLRYHAPETNVLDELVDAICSQACNWPAALEPSTASHIITFGSGGVPDLVMKLVDGKGVRVISGSEFETRDPEIGTKLDLFSPLLLATSTKVESWAEKYQPRLTQSASGEVRLETKLSKLIGTPPVFVAGMTPTTVHWDFVSAIMNAGYHTELASGGYYNAEEMSAAIEKVKSSVPVGRGITCNLIYSSPQAMTWQIAMLRRLAQQGVAVDGLTIGAGVPSQEIMNDYITSLGLKHISLKPGSVPAIREVIEIAKAQPHFPIILQWTGGRGGGHHSYEDFHAPILRTYSSIRRCSNITLVAGSGFGSYEDSYPYISGSWSTRLGYPAMPFDGVLLGSRMMIAREAHTSPAVKKLIIEAPGVNEADWEKTYDGSAGGVVTVISEMGQPIHKLATRGVLFWHELDKTIFSLPRKSRVEALLKKKQYIIKRLNADFAKPWFGQNSDGEAVDLEEMTYIEVLRRLVSLMHVSHQDRWISPSYTQLVIDFVTRTLERLPSMEEIDISVHALQDPHHFIEDFTRCCPQATTKLTNPEDITYFILRCKSRGQKPVNFIPCIDDDFETFFKKDSLWQSEDIEAVIGQDAGRCCILHGPVAAQYCKTDDESAKDILDKIHNGLIEKVRHDFYPGGLTTQSENASLSSEGWYVATPESDFRGETLTPVDSIAGDTEGLMLSTVFILAKMGNPWIRSLFMDEYILHGTDRKVNPFRRLIQRGSRGTVDVDSESSIITFSIENEDSSGSKSVIKITCNNDKDISVELSLPSAHSNEPVVLPLKFQYDSTLIPYGIKEVTAGHDIIMKSFYSKIWFGEDVSESTTDIRSTFWGPELTLTPRLLEDIVDTTGRTYPNGKNILGSSDVFPISVGIIGAWDAVAKPIVLKTIPGNLLRLVHQSNTFEYFTGAPALRVGDVIKSKGNVRAVYIEDAGKHVTVEGHIICSDRPVMKVTSTFLFKGVFNDFQSTFSDTEEPDMILEVASEQDEAVIRDREWVHLDDPSIPLVGKTLLFKLRSEVTWKSKTIFETLHVSGTISRRNNRGETQKIGCVEFQHGECIGNPIVEFLQRKGRKYVSKMDLASPGWAGVSSVEVQMPSNNEMYTRVSRDYNPIHMSSVYSHWAELPGTISQGMFTSAIAVSAVEHLSLDGERQRLRRFSATFTDMVLPGDRLLVRLKHVGAIDGRLVFKVSAFKAGSEDLVLEAEAEVEQPQSVFFFTGQGSQLPGMGMELYKTSEVAQKIWDEIDAHIFERFGWSVIDIVTNNPKTMTIHFGGRRGHQLRENYLSMETEITTPDGRTIRKTLLPGLTRDSQSYTFSCPAGLLFFSSFAQPAIVLVEKIMFEDMKSRGLVPSHSFFAGHSLGEYGALLAFSGFMTTKELMELAFYRGLSLQFAMERDANGETNYGMIAANPQRVGKFFNDESLRQIVHMIATQSNELIETVNLNVENEQYVCAGTLHNLHVLENVLSYLASEPHGAEMLGEIMTTKDDLATTTIGQRISGSLLEARKLPSPIRLKRGKGTIPIPGIDVPFHSSFLRQSVASYRKILQRRIPEENVRLDRLLGRWIPNVMARPFSIDEEYLQEALELTQSPILDTPDVRRNGERVLAAMSVSGHQYQDYSLTAITCCSRLGIGAAKGMR</sequence>
<evidence type="ECO:0000256" key="8">
    <source>
        <dbReference type="ARBA" id="ARBA00023027"/>
    </source>
</evidence>
<dbReference type="GO" id="GO:0004318">
    <property type="term" value="F:enoyl-[acyl-carrier-protein] reductase (NADH) activity"/>
    <property type="evidence" value="ECO:0007669"/>
    <property type="project" value="UniProtKB-UniRule"/>
</dbReference>
<keyword evidence="9" id="KW-0456">Lyase</keyword>
<dbReference type="PIRSF" id="PIRSF005562">
    <property type="entry name" value="FAS_yeast_beta"/>
    <property type="match status" value="1"/>
</dbReference>
<dbReference type="PRINTS" id="PR01483">
    <property type="entry name" value="FASYNTHASE"/>
</dbReference>
<dbReference type="Gene3D" id="3.30.70.3330">
    <property type="match status" value="1"/>
</dbReference>
<dbReference type="Proteomes" id="UP000214365">
    <property type="component" value="Unassembled WGS sequence"/>
</dbReference>
<dbReference type="InterPro" id="IPR003965">
    <property type="entry name" value="Fatty_acid_synthase"/>
</dbReference>
<dbReference type="PANTHER" id="PTHR10982">
    <property type="entry name" value="MALONYL COA-ACYL CARRIER PROTEIN TRANSACYLASE"/>
    <property type="match status" value="1"/>
</dbReference>
<dbReference type="GO" id="GO:0004321">
    <property type="term" value="F:fatty-acyl-CoA synthase activity"/>
    <property type="evidence" value="ECO:0007669"/>
    <property type="project" value="UniProtKB-EC"/>
</dbReference>
<name>A0A1Q5Q6M8_TALAT</name>
<protein>
    <submittedName>
        <fullName evidence="20">Fatty acid synthase subunit beta</fullName>
    </submittedName>
</protein>
<comment type="catalytic activity">
    <reaction evidence="15">
        <text>a 2,3-saturated acyl-[ACP] + NAD(+) = a (2E)-enoyl-[ACP] + NADH + H(+)</text>
        <dbReference type="Rhea" id="RHEA:10240"/>
        <dbReference type="Rhea" id="RHEA-COMP:9925"/>
        <dbReference type="Rhea" id="RHEA-COMP:9926"/>
        <dbReference type="ChEBI" id="CHEBI:15378"/>
        <dbReference type="ChEBI" id="CHEBI:57540"/>
        <dbReference type="ChEBI" id="CHEBI:57945"/>
        <dbReference type="ChEBI" id="CHEBI:78784"/>
        <dbReference type="ChEBI" id="CHEBI:78785"/>
        <dbReference type="EC" id="1.3.1.9"/>
    </reaction>
</comment>
<gene>
    <name evidence="20" type="primary">monA</name>
    <name evidence="20" type="ORF">UA08_09244</name>
</gene>
<dbReference type="Gene3D" id="6.10.140.1400">
    <property type="match status" value="1"/>
</dbReference>
<dbReference type="Pfam" id="PF22235">
    <property type="entry name" value="FAS1_thioest_ins"/>
    <property type="match status" value="1"/>
</dbReference>
<evidence type="ECO:0000256" key="10">
    <source>
        <dbReference type="ARBA" id="ARBA00023268"/>
    </source>
</evidence>
<evidence type="ECO:0000256" key="12">
    <source>
        <dbReference type="ARBA" id="ARBA00048237"/>
    </source>
</evidence>
<evidence type="ECO:0000256" key="6">
    <source>
        <dbReference type="ARBA" id="ARBA00022857"/>
    </source>
</evidence>
<dbReference type="InterPro" id="IPR014043">
    <property type="entry name" value="Acyl_transferase_dom"/>
</dbReference>
<dbReference type="Gene3D" id="3.20.20.70">
    <property type="entry name" value="Aldolase class I"/>
    <property type="match status" value="1"/>
</dbReference>
<evidence type="ECO:0000256" key="5">
    <source>
        <dbReference type="ARBA" id="ARBA00022801"/>
    </source>
</evidence>
<dbReference type="Pfam" id="PF13452">
    <property type="entry name" value="FAS1_DH_region"/>
    <property type="match status" value="1"/>
</dbReference>
<dbReference type="FunFam" id="3.40.366.10:FF:000006">
    <property type="entry name" value="Fatty acid synthase beta subunit dehydratase"/>
    <property type="match status" value="1"/>
</dbReference>
<dbReference type="Gene3D" id="3.30.1120.100">
    <property type="match status" value="1"/>
</dbReference>
<keyword evidence="7 17" id="KW-0560">Oxidoreductase</keyword>
<evidence type="ECO:0000256" key="15">
    <source>
        <dbReference type="ARBA" id="ARBA00048572"/>
    </source>
</evidence>
<dbReference type="GO" id="GO:0004312">
    <property type="term" value="F:fatty acid synthase activity"/>
    <property type="evidence" value="ECO:0007669"/>
    <property type="project" value="InterPro"/>
</dbReference>
<dbReference type="InterPro" id="IPR050830">
    <property type="entry name" value="Fungal_FAS"/>
</dbReference>
<dbReference type="SUPFAM" id="SSF54637">
    <property type="entry name" value="Thioesterase/thiol ester dehydrase-isomerase"/>
    <property type="match status" value="1"/>
</dbReference>
<dbReference type="GO" id="GO:0019171">
    <property type="term" value="F:(3R)-hydroxyacyl-[acyl-carrier-protein] dehydratase activity"/>
    <property type="evidence" value="ECO:0007669"/>
    <property type="project" value="UniProtKB-EC"/>
</dbReference>
<dbReference type="GO" id="GO:0005835">
    <property type="term" value="C:fatty acid synthase complex"/>
    <property type="evidence" value="ECO:0007669"/>
    <property type="project" value="UniProtKB-UniRule"/>
</dbReference>
<dbReference type="InterPro" id="IPR001227">
    <property type="entry name" value="Ac_transferase_dom_sf"/>
</dbReference>
<dbReference type="InterPro" id="IPR029069">
    <property type="entry name" value="HotDog_dom_sf"/>
</dbReference>
<evidence type="ECO:0000259" key="19">
    <source>
        <dbReference type="SMART" id="SM00827"/>
    </source>
</evidence>
<dbReference type="Gene3D" id="1.20.930.70">
    <property type="match status" value="1"/>
</dbReference>
<feature type="active site" description="For malonyltransferase activity" evidence="18">
    <location>
        <position position="1803"/>
    </location>
</feature>
<comment type="catalytic activity">
    <reaction evidence="12">
        <text>acetyl-CoA + n malonyl-CoA + 2n NADPH + 4n H(+) = a long-chain-acyl-CoA + n CoA + n CO2 + 2n NADP(+).</text>
        <dbReference type="EC" id="2.3.1.86"/>
    </reaction>
</comment>
<dbReference type="GeneID" id="31009000"/>
<dbReference type="Gene3D" id="6.20.240.10">
    <property type="match status" value="1"/>
</dbReference>
<dbReference type="InterPro" id="IPR039569">
    <property type="entry name" value="FAS1-like_DH_region"/>
</dbReference>
<evidence type="ECO:0000313" key="21">
    <source>
        <dbReference type="Proteomes" id="UP000214365"/>
    </source>
</evidence>
<dbReference type="GO" id="GO:0004313">
    <property type="term" value="F:[acyl-carrier-protein] S-acetyltransferase activity"/>
    <property type="evidence" value="ECO:0007669"/>
    <property type="project" value="UniProtKB-EC"/>
</dbReference>
<dbReference type="SMART" id="SM00827">
    <property type="entry name" value="PKS_AT"/>
    <property type="match status" value="1"/>
</dbReference>
<comment type="catalytic activity">
    <reaction evidence="13">
        <text>holo-[ACP] + malonyl-CoA = malonyl-[ACP] + CoA</text>
        <dbReference type="Rhea" id="RHEA:41792"/>
        <dbReference type="Rhea" id="RHEA-COMP:9623"/>
        <dbReference type="Rhea" id="RHEA-COMP:9685"/>
        <dbReference type="ChEBI" id="CHEBI:57287"/>
        <dbReference type="ChEBI" id="CHEBI:57384"/>
        <dbReference type="ChEBI" id="CHEBI:64479"/>
        <dbReference type="ChEBI" id="CHEBI:78449"/>
        <dbReference type="EC" id="2.3.1.39"/>
    </reaction>
</comment>
<keyword evidence="21" id="KW-1185">Reference proteome</keyword>
<dbReference type="RefSeq" id="XP_020115620.1">
    <property type="nucleotide sequence ID" value="XM_020264231.1"/>
</dbReference>
<dbReference type="Gene3D" id="1.20.1050.120">
    <property type="match status" value="1"/>
</dbReference>
<dbReference type="Pfam" id="PF08354">
    <property type="entry name" value="Fas1-AflB-like_hel"/>
    <property type="match status" value="1"/>
</dbReference>
<dbReference type="CDD" id="cd03447">
    <property type="entry name" value="FAS_MaoC"/>
    <property type="match status" value="1"/>
</dbReference>
<evidence type="ECO:0000256" key="14">
    <source>
        <dbReference type="ARBA" id="ARBA00048536"/>
    </source>
</evidence>
<dbReference type="InterPro" id="IPR002539">
    <property type="entry name" value="MaoC-like_dom"/>
</dbReference>
<keyword evidence="8 17" id="KW-0520">NAD</keyword>
<evidence type="ECO:0000313" key="20">
    <source>
        <dbReference type="EMBL" id="OKL55499.1"/>
    </source>
</evidence>
<evidence type="ECO:0000256" key="3">
    <source>
        <dbReference type="ARBA" id="ARBA00010009"/>
    </source>
</evidence>
<dbReference type="EMBL" id="LFMY01000020">
    <property type="protein sequence ID" value="OKL55499.1"/>
    <property type="molecule type" value="Genomic_DNA"/>
</dbReference>
<dbReference type="InterPro" id="IPR040883">
    <property type="entry name" value="FAS_meander"/>
</dbReference>
<comment type="catalytic activity">
    <reaction evidence="1">
        <text>a (3R)-hydroxyacyl-[ACP] = a (2E)-enoyl-[ACP] + H2O</text>
        <dbReference type="Rhea" id="RHEA:13097"/>
        <dbReference type="Rhea" id="RHEA-COMP:9925"/>
        <dbReference type="Rhea" id="RHEA-COMP:9945"/>
        <dbReference type="ChEBI" id="CHEBI:15377"/>
        <dbReference type="ChEBI" id="CHEBI:78784"/>
        <dbReference type="ChEBI" id="CHEBI:78827"/>
        <dbReference type="EC" id="4.2.1.59"/>
    </reaction>
</comment>
<reference evidence="20 21" key="1">
    <citation type="submission" date="2015-06" db="EMBL/GenBank/DDBJ databases">
        <title>Talaromyces atroroseus IBT 11181 draft genome.</title>
        <authorList>
            <person name="Rasmussen K.B."/>
            <person name="Rasmussen S."/>
            <person name="Petersen B."/>
            <person name="Sicheritz-Ponten T."/>
            <person name="Mortensen U.H."/>
            <person name="Thrane U."/>
        </authorList>
    </citation>
    <scope>NUCLEOTIDE SEQUENCE [LARGE SCALE GENOMIC DNA]</scope>
    <source>
        <strain evidence="20 21">IBT 11181</strain>
    </source>
</reference>
<comment type="catalytic activity">
    <reaction evidence="14">
        <text>(9Z)-octadecenoyl-[ACP] + H2O = (9Z)-octadecenoate + holo-[ACP] + H(+)</text>
        <dbReference type="Rhea" id="RHEA:15057"/>
        <dbReference type="Rhea" id="RHEA-COMP:9685"/>
        <dbReference type="Rhea" id="RHEA-COMP:9924"/>
        <dbReference type="ChEBI" id="CHEBI:15377"/>
        <dbReference type="ChEBI" id="CHEBI:15378"/>
        <dbReference type="ChEBI" id="CHEBI:30823"/>
        <dbReference type="ChEBI" id="CHEBI:64479"/>
        <dbReference type="ChEBI" id="CHEBI:78783"/>
        <dbReference type="EC" id="3.1.2.14"/>
    </reaction>
</comment>
<dbReference type="InterPro" id="IPR032088">
    <property type="entry name" value="SAT"/>
</dbReference>
<evidence type="ECO:0000256" key="18">
    <source>
        <dbReference type="PIRSR" id="PIRSR005562-1"/>
    </source>
</evidence>
<evidence type="ECO:0000256" key="9">
    <source>
        <dbReference type="ARBA" id="ARBA00023239"/>
    </source>
</evidence>
<dbReference type="InterPro" id="IPR016035">
    <property type="entry name" value="Acyl_Trfase/lysoPLipase"/>
</dbReference>
<dbReference type="GO" id="GO:0004314">
    <property type="term" value="F:[acyl-carrier-protein] S-malonyltransferase activity"/>
    <property type="evidence" value="ECO:0007669"/>
    <property type="project" value="UniProtKB-EC"/>
</dbReference>
<dbReference type="Pfam" id="PF17951">
    <property type="entry name" value="FAS_meander"/>
    <property type="match status" value="1"/>
</dbReference>
<comment type="caution">
    <text evidence="20">The sequence shown here is derived from an EMBL/GenBank/DDBJ whole genome shotgun (WGS) entry which is preliminary data.</text>
</comment>
<comment type="pathway">
    <text evidence="2">Secondary metabolite biosynthesis.</text>
</comment>
<dbReference type="FunFam" id="3.20.20.70:FF:000078">
    <property type="entry name" value="Fatty acid synthase beta subunit dehydratase"/>
    <property type="match status" value="1"/>
</dbReference>
<keyword evidence="6 17" id="KW-0521">NADP</keyword>
<organism evidence="20 21">
    <name type="scientific">Talaromyces atroroseus</name>
    <dbReference type="NCBI Taxonomy" id="1441469"/>
    <lineage>
        <taxon>Eukaryota</taxon>
        <taxon>Fungi</taxon>
        <taxon>Dikarya</taxon>
        <taxon>Ascomycota</taxon>
        <taxon>Pezizomycotina</taxon>
        <taxon>Eurotiomycetes</taxon>
        <taxon>Eurotiomycetidae</taxon>
        <taxon>Eurotiales</taxon>
        <taxon>Trichocomaceae</taxon>
        <taxon>Talaromyces</taxon>
        <taxon>Talaromyces sect. Trachyspermi</taxon>
    </lineage>
</organism>
<accession>A0A1Q5Q6M8</accession>
<dbReference type="Pfam" id="PF00698">
    <property type="entry name" value="Acyl_transf_1"/>
    <property type="match status" value="1"/>
</dbReference>
<dbReference type="GO" id="GO:0016297">
    <property type="term" value="F:fatty acyl-[ACP] hydrolase activity"/>
    <property type="evidence" value="ECO:0007669"/>
    <property type="project" value="UniProtKB-EC"/>
</dbReference>
<dbReference type="OrthoDB" id="4251012at2759"/>
<dbReference type="Pfam" id="PF01575">
    <property type="entry name" value="MaoC_dehydratas"/>
    <property type="match status" value="1"/>
</dbReference>
<keyword evidence="10" id="KW-0511">Multifunctional enzyme</keyword>
<evidence type="ECO:0000256" key="16">
    <source>
        <dbReference type="ARBA" id="ARBA00048835"/>
    </source>
</evidence>
<evidence type="ECO:0000256" key="1">
    <source>
        <dbReference type="ARBA" id="ARBA00001055"/>
    </source>
</evidence>
<keyword evidence="4 17" id="KW-0808">Transferase</keyword>
<dbReference type="Gene3D" id="6.10.60.10">
    <property type="match status" value="1"/>
</dbReference>
<dbReference type="GO" id="GO:0006633">
    <property type="term" value="P:fatty acid biosynthetic process"/>
    <property type="evidence" value="ECO:0007669"/>
    <property type="project" value="InterPro"/>
</dbReference>
<evidence type="ECO:0000256" key="17">
    <source>
        <dbReference type="PIRNR" id="PIRNR005562"/>
    </source>
</evidence>
<dbReference type="STRING" id="1441469.A0A1Q5Q6M8"/>
<dbReference type="InterPro" id="IPR013785">
    <property type="entry name" value="Aldolase_TIM"/>
</dbReference>
<dbReference type="PANTHER" id="PTHR10982:SF21">
    <property type="entry name" value="FATTY ACID SYNTHASE SUBUNIT BETA"/>
    <property type="match status" value="1"/>
</dbReference>
<evidence type="ECO:0000256" key="4">
    <source>
        <dbReference type="ARBA" id="ARBA00022679"/>
    </source>
</evidence>
<feature type="domain" description="Malonyl-CoA:ACP transacylase (MAT)" evidence="19">
    <location>
        <begin position="1659"/>
        <end position="1981"/>
    </location>
</feature>
<comment type="subunit">
    <text evidence="11">[Alpha(6)beta(6)] hexamers of two multifunctional subunits (alpha and beta).</text>
</comment>
<evidence type="ECO:0000256" key="2">
    <source>
        <dbReference type="ARBA" id="ARBA00005179"/>
    </source>
</evidence>